<accession>A0ABD6DKP3</accession>
<dbReference type="Proteomes" id="UP001597034">
    <property type="component" value="Unassembled WGS sequence"/>
</dbReference>
<evidence type="ECO:0000256" key="1">
    <source>
        <dbReference type="SAM" id="MobiDB-lite"/>
    </source>
</evidence>
<dbReference type="RefSeq" id="WP_256401287.1">
    <property type="nucleotide sequence ID" value="NZ_JANHJR010000003.1"/>
</dbReference>
<feature type="compositionally biased region" description="Basic and acidic residues" evidence="1">
    <location>
        <begin position="26"/>
        <end position="36"/>
    </location>
</feature>
<proteinExistence type="predicted"/>
<comment type="caution">
    <text evidence="2">The sequence shown here is derived from an EMBL/GenBank/DDBJ whole genome shotgun (WGS) entry which is preliminary data.</text>
</comment>
<evidence type="ECO:0000313" key="2">
    <source>
        <dbReference type="EMBL" id="MFD1646631.1"/>
    </source>
</evidence>
<name>A0ABD6DKP3_9EURY</name>
<feature type="region of interest" description="Disordered" evidence="1">
    <location>
        <begin position="15"/>
        <end position="36"/>
    </location>
</feature>
<protein>
    <submittedName>
        <fullName evidence="2">Conditioned medium-induced protein 4</fullName>
    </submittedName>
</protein>
<organism evidence="2 3">
    <name type="scientific">Haloarchaeobius litoreus</name>
    <dbReference type="NCBI Taxonomy" id="755306"/>
    <lineage>
        <taxon>Archaea</taxon>
        <taxon>Methanobacteriati</taxon>
        <taxon>Methanobacteriota</taxon>
        <taxon>Stenosarchaea group</taxon>
        <taxon>Halobacteria</taxon>
        <taxon>Halobacteriales</taxon>
        <taxon>Halorubellaceae</taxon>
        <taxon>Haloarchaeobius</taxon>
    </lineage>
</organism>
<keyword evidence="3" id="KW-1185">Reference proteome</keyword>
<reference evidence="2 3" key="1">
    <citation type="journal article" date="2019" name="Int. J. Syst. Evol. Microbiol.">
        <title>The Global Catalogue of Microorganisms (GCM) 10K type strain sequencing project: providing services to taxonomists for standard genome sequencing and annotation.</title>
        <authorList>
            <consortium name="The Broad Institute Genomics Platform"/>
            <consortium name="The Broad Institute Genome Sequencing Center for Infectious Disease"/>
            <person name="Wu L."/>
            <person name="Ma J."/>
        </authorList>
    </citation>
    <scope>NUCLEOTIDE SEQUENCE [LARGE SCALE GENOMIC DNA]</scope>
    <source>
        <strain evidence="2 3">CGMCC 1.10390</strain>
    </source>
</reference>
<evidence type="ECO:0000313" key="3">
    <source>
        <dbReference type="Proteomes" id="UP001597034"/>
    </source>
</evidence>
<dbReference type="EMBL" id="JBHUDO010000003">
    <property type="protein sequence ID" value="MFD1646631.1"/>
    <property type="molecule type" value="Genomic_DNA"/>
</dbReference>
<sequence length="199" mass="22584">MDRKTEELRDIFMSVTEGETVTETQEESRGSLADRGDVGQRLSDVVDRMRERYAFRTDLDDDELSTLVRGFYDGETDADLARELEVSRHTVFRSRMDLHLLRETDLDAPFDLDVLRDWLDDDGDPLTDLADDLDVSASTVRRYRDALAARNESRAANDRYRGEFDSILADSDLTGGLTDDVKDDGLKDATEDAEVDVSF</sequence>
<feature type="region of interest" description="Disordered" evidence="1">
    <location>
        <begin position="170"/>
        <end position="199"/>
    </location>
</feature>
<feature type="compositionally biased region" description="Basic and acidic residues" evidence="1">
    <location>
        <begin position="179"/>
        <end position="190"/>
    </location>
</feature>
<gene>
    <name evidence="2" type="ORF">ACFSBL_13150</name>
</gene>
<dbReference type="AlphaFoldDB" id="A0ABD6DKP3"/>